<keyword evidence="6" id="KW-0489">Methyltransferase</keyword>
<evidence type="ECO:0000313" key="6">
    <source>
        <dbReference type="EMBL" id="OKH28603.1"/>
    </source>
</evidence>
<dbReference type="Proteomes" id="UP000185984">
    <property type="component" value="Unassembled WGS sequence"/>
</dbReference>
<dbReference type="NCBIfam" id="NF040696">
    <property type="entry name" value="isopcys_mtase"/>
    <property type="match status" value="1"/>
</dbReference>
<feature type="transmembrane region" description="Helical" evidence="5">
    <location>
        <begin position="42"/>
        <end position="60"/>
    </location>
</feature>
<dbReference type="STRING" id="247279.NIES1031_04545"/>
<evidence type="ECO:0000256" key="4">
    <source>
        <dbReference type="ARBA" id="ARBA00023136"/>
    </source>
</evidence>
<dbReference type="GO" id="GO:0032259">
    <property type="term" value="P:methylation"/>
    <property type="evidence" value="ECO:0007669"/>
    <property type="project" value="UniProtKB-KW"/>
</dbReference>
<dbReference type="EMBL" id="MRCC01000003">
    <property type="protein sequence ID" value="OKH28603.1"/>
    <property type="molecule type" value="Genomic_DNA"/>
</dbReference>
<sequence>MDNRKTPQEKGLLFLVFLGMVALPLVYVFTPWLDIANYHLPIWVNGLGIVTFAIAMWLFWRSHHDLGRNWSPTLQIREAHTLIASGVYQKIRHPMYMSIWLWSIAQALLLPNWIAGLAGVIAFGILYIVRVGNEEQMMIEQFGTQYQEYMYKTKRLIPYLF</sequence>
<evidence type="ECO:0000256" key="2">
    <source>
        <dbReference type="ARBA" id="ARBA00022692"/>
    </source>
</evidence>
<keyword evidence="2 5" id="KW-0812">Transmembrane</keyword>
<proteinExistence type="predicted"/>
<evidence type="ECO:0000313" key="7">
    <source>
        <dbReference type="Proteomes" id="UP000185984"/>
    </source>
</evidence>
<dbReference type="Pfam" id="PF04140">
    <property type="entry name" value="ICMT"/>
    <property type="match status" value="1"/>
</dbReference>
<organism evidence="6 7">
    <name type="scientific">Chroogloeocystis siderophila 5.2 s.c.1</name>
    <dbReference type="NCBI Taxonomy" id="247279"/>
    <lineage>
        <taxon>Bacteria</taxon>
        <taxon>Bacillati</taxon>
        <taxon>Cyanobacteriota</taxon>
        <taxon>Cyanophyceae</taxon>
        <taxon>Oscillatoriophycideae</taxon>
        <taxon>Chroococcales</taxon>
        <taxon>Chroococcaceae</taxon>
        <taxon>Chroogloeocystis</taxon>
    </lineage>
</organism>
<keyword evidence="4 5" id="KW-0472">Membrane</keyword>
<dbReference type="GO" id="GO:0016020">
    <property type="term" value="C:membrane"/>
    <property type="evidence" value="ECO:0007669"/>
    <property type="project" value="UniProtKB-SubCell"/>
</dbReference>
<keyword evidence="7" id="KW-1185">Reference proteome</keyword>
<gene>
    <name evidence="6" type="ORF">NIES1031_04545</name>
</gene>
<comment type="caution">
    <text evidence="6">The sequence shown here is derived from an EMBL/GenBank/DDBJ whole genome shotgun (WGS) entry which is preliminary data.</text>
</comment>
<accession>A0A1U7HYB3</accession>
<dbReference type="Gene3D" id="1.20.120.1630">
    <property type="match status" value="1"/>
</dbReference>
<feature type="transmembrane region" description="Helical" evidence="5">
    <location>
        <begin position="12"/>
        <end position="30"/>
    </location>
</feature>
<keyword evidence="3 5" id="KW-1133">Transmembrane helix</keyword>
<evidence type="ECO:0000256" key="1">
    <source>
        <dbReference type="ARBA" id="ARBA00004141"/>
    </source>
</evidence>
<evidence type="ECO:0000256" key="3">
    <source>
        <dbReference type="ARBA" id="ARBA00022989"/>
    </source>
</evidence>
<keyword evidence="6" id="KW-0808">Transferase</keyword>
<dbReference type="PANTHER" id="PTHR12714:SF9">
    <property type="entry name" value="PROTEIN-S-ISOPRENYLCYSTEINE O-METHYLTRANSFERASE"/>
    <property type="match status" value="1"/>
</dbReference>
<dbReference type="AlphaFoldDB" id="A0A1U7HYB3"/>
<reference evidence="6 7" key="1">
    <citation type="submission" date="2016-11" db="EMBL/GenBank/DDBJ databases">
        <title>Draft Genome Sequences of Nine Cyanobacterial Strains from Diverse Habitats.</title>
        <authorList>
            <person name="Zhu T."/>
            <person name="Hou S."/>
            <person name="Lu X."/>
            <person name="Hess W.R."/>
        </authorList>
    </citation>
    <scope>NUCLEOTIDE SEQUENCE [LARGE SCALE GENOMIC DNA]</scope>
    <source>
        <strain evidence="6 7">5.2 s.c.1</strain>
    </source>
</reference>
<dbReference type="OrthoDB" id="5471300at2"/>
<dbReference type="InterPro" id="IPR054851">
    <property type="entry name" value="Isoprenylcys_mtase"/>
</dbReference>
<dbReference type="PANTHER" id="PTHR12714">
    <property type="entry name" value="PROTEIN-S ISOPRENYLCYSTEINE O-METHYLTRANSFERASE"/>
    <property type="match status" value="1"/>
</dbReference>
<evidence type="ECO:0000256" key="5">
    <source>
        <dbReference type="SAM" id="Phobius"/>
    </source>
</evidence>
<name>A0A1U7HYB3_9CHRO</name>
<comment type="subcellular location">
    <subcellularLocation>
        <location evidence="1">Membrane</location>
        <topology evidence="1">Multi-pass membrane protein</topology>
    </subcellularLocation>
</comment>
<feature type="transmembrane region" description="Helical" evidence="5">
    <location>
        <begin position="99"/>
        <end position="129"/>
    </location>
</feature>
<dbReference type="GO" id="GO:0004671">
    <property type="term" value="F:protein C-terminal S-isoprenylcysteine carboxyl O-methyltransferase activity"/>
    <property type="evidence" value="ECO:0007669"/>
    <property type="project" value="InterPro"/>
</dbReference>
<protein>
    <submittedName>
        <fullName evidence="6">Protein-S-isoprenylcysteine methyltransferase</fullName>
    </submittedName>
</protein>
<dbReference type="InterPro" id="IPR007269">
    <property type="entry name" value="ICMT_MeTrfase"/>
</dbReference>